<dbReference type="PRINTS" id="PR00453">
    <property type="entry name" value="VWFADOMAIN"/>
</dbReference>
<dbReference type="HOGENOM" id="CLU_004111_2_1_1"/>
<keyword evidence="11 16" id="KW-0472">Membrane</keyword>
<evidence type="ECO:0000256" key="8">
    <source>
        <dbReference type="ARBA" id="ARBA00022889"/>
    </source>
</evidence>
<sequence>IIFKKRKQFEVKSNCIYNIQCLLQLTTSFNVDEKNAVMINGPVEDMFGYTVQQYENEEGKWLLVGSPLVGQPKNRTGDVYKCPVGKSNQPVCVKLNLPDYTSIPNVTEVKENMTLGTTLVTNPNGGFLACGPLYAYRCGSLHYTTGICSNVSSTFQVVNSIAPAAQECRNVLDVVLVLDGSNSIYPWEKVNEFLLKLLKNIDVGPDKMQVGILQYGENVTNEFSLNKYSTTKEVQKAAKNIRQRGGMQTMTALGIHTASAVAFKEENGARKGVKKIMVVVTDGESHDNHNLKQVIDNCENEGIERFSIAVLGSYNRGNQSTEKFVEEIKSIASEPVNKHFFNVSDEVALVSIAEALGERIFALEATSEKQAVSFELEMSQAGFSAHYSKDRVMLGAVGAYDWNGTVIMQNDNEFIAPPNETFKNAPTENIEGLAAYLGYAVNSASVPGEVLYIAGEPRYNHTGQVIIYTMKGEKIKVLQSLKGEQIGSYFGSVITTVDINNDSVTDILLVGAPMYMGSEREEQGKVYIYSLKEKKFEYDMSLEPINQPCCSTLKDSSCREETKNEPCGSRFGTAIAAVKDLNLDGFNDVVIGAPFEDNHRGAVYFYHGAGSTIQKQFAKRIPSGGDGKKLKFFGQSIHGELDLNGDGLVDVTIGGLGGAAVFWSRDIAQVKADMHFNPNTINIEKKNCLSSGKNTVCVNITICFQVNIKPSKDEPFAVGLLYDVTIDFHRIHSRGLFFETNEKKLQRNVTINRKLDVEHSFYMLDKHDFQDSVSILVEFSLIDSEKGPVLDDQLPASINDTIPFAMDCKSKKCITDLELLTQNEIKLDSHSHFIIKPTSSKFNVTVTIKNKKDSAYNTRVTAEYSKNLIYSGVHAIQKDLCTVNHTIICKVGYPFLKHDEEISFKIAFQFNTSYLMDNVIIQLNATSDSEEPDETLHDNFKTISTLVQYEAGLSFSSSIREYHATIAANDTIPKVIDSLEVVGDEVNITYVIKREGNGPVPQLAMNFSFPNVSSRNSTLLYLTAVSVSENVDCRTNDLIDPLKINSGKTHEPPSNTETFKDTILQECKQYPCASFVCSVKPSDMTEINVSLRVWKPTFIKANMHSLNLIVHAALHSENSSVVLSSENVNRKVMIKVSKEISPGRVPLWIIILSILAGLLLLALLIFVLWKVGFFKRPMKKQNMEE</sequence>
<keyword evidence="6" id="KW-0677">Repeat</keyword>
<evidence type="ECO:0000256" key="4">
    <source>
        <dbReference type="ARBA" id="ARBA00022723"/>
    </source>
</evidence>
<dbReference type="PRINTS" id="PR01185">
    <property type="entry name" value="INTEGRINA"/>
</dbReference>
<evidence type="ECO:0000256" key="11">
    <source>
        <dbReference type="ARBA" id="ARBA00023136"/>
    </source>
</evidence>
<gene>
    <name evidence="18" type="primary">ITGA1</name>
</gene>
<keyword evidence="10 16" id="KW-0401">Integrin</keyword>
<dbReference type="OMA" id="TCCSLLK"/>
<evidence type="ECO:0000256" key="13">
    <source>
        <dbReference type="ARBA" id="ARBA00023170"/>
    </source>
</evidence>
<evidence type="ECO:0000256" key="5">
    <source>
        <dbReference type="ARBA" id="ARBA00022729"/>
    </source>
</evidence>
<dbReference type="FunFam" id="3.40.50.410:FF:000012">
    <property type="entry name" value="Integrin, alpha 10"/>
    <property type="match status" value="1"/>
</dbReference>
<reference evidence="19" key="1">
    <citation type="submission" date="2011-08" db="EMBL/GenBank/DDBJ databases">
        <title>The draft genome of Latimeria chalumnae.</title>
        <authorList>
            <person name="Di Palma F."/>
            <person name="Alfoldi J."/>
            <person name="Johnson J."/>
            <person name="Berlin A."/>
            <person name="Gnerre S."/>
            <person name="Jaffe D."/>
            <person name="MacCallum I."/>
            <person name="Young S."/>
            <person name="Walker B.J."/>
            <person name="Lander E."/>
            <person name="Lindblad-Toh K."/>
        </authorList>
    </citation>
    <scope>NUCLEOTIDE SEQUENCE [LARGE SCALE GENOMIC DNA]</scope>
    <source>
        <strain evidence="19">Wild caught</strain>
    </source>
</reference>
<feature type="repeat" description="FG-GAP" evidence="15">
    <location>
        <begin position="30"/>
        <end position="91"/>
    </location>
</feature>
<dbReference type="SUPFAM" id="SSF69318">
    <property type="entry name" value="Integrin alpha N-terminal domain"/>
    <property type="match status" value="1"/>
</dbReference>
<dbReference type="InterPro" id="IPR018184">
    <property type="entry name" value="Integrin_alpha_C_CS"/>
</dbReference>
<keyword evidence="7" id="KW-0106">Calcium</keyword>
<reference evidence="18" key="3">
    <citation type="submission" date="2025-09" db="UniProtKB">
        <authorList>
            <consortium name="Ensembl"/>
        </authorList>
    </citation>
    <scope>IDENTIFICATION</scope>
</reference>
<dbReference type="PROSITE" id="PS00242">
    <property type="entry name" value="INTEGRIN_ALPHA"/>
    <property type="match status" value="1"/>
</dbReference>
<dbReference type="Gene3D" id="2.60.40.1460">
    <property type="entry name" value="Integrin domains. Chain A, domain 2"/>
    <property type="match status" value="1"/>
</dbReference>
<dbReference type="GO" id="GO:0005178">
    <property type="term" value="F:integrin binding"/>
    <property type="evidence" value="ECO:0007669"/>
    <property type="project" value="TreeGrafter"/>
</dbReference>
<dbReference type="EMBL" id="AFYH01213799">
    <property type="status" value="NOT_ANNOTATED_CDS"/>
    <property type="molecule type" value="Genomic_DNA"/>
</dbReference>
<dbReference type="EMBL" id="AFYH01213798">
    <property type="status" value="NOT_ANNOTATED_CDS"/>
    <property type="molecule type" value="Genomic_DNA"/>
</dbReference>
<dbReference type="FunCoup" id="H2ZXD1">
    <property type="interactions" value="857"/>
</dbReference>
<dbReference type="EMBL" id="AFYH01213795">
    <property type="status" value="NOT_ANNOTATED_CDS"/>
    <property type="molecule type" value="Genomic_DNA"/>
</dbReference>
<evidence type="ECO:0000256" key="14">
    <source>
        <dbReference type="ARBA" id="ARBA00023180"/>
    </source>
</evidence>
<keyword evidence="3 16" id="KW-0812">Transmembrane</keyword>
<dbReference type="InParanoid" id="H2ZXD1"/>
<dbReference type="GeneTree" id="ENSGT00940000157646"/>
<dbReference type="SUPFAM" id="SSF69179">
    <property type="entry name" value="Integrin domains"/>
    <property type="match status" value="3"/>
</dbReference>
<keyword evidence="13 16" id="KW-0675">Receptor</keyword>
<dbReference type="EMBL" id="AFYH01213800">
    <property type="status" value="NOT_ANNOTATED_CDS"/>
    <property type="molecule type" value="Genomic_DNA"/>
</dbReference>
<dbReference type="InterPro" id="IPR013517">
    <property type="entry name" value="FG-GAP"/>
</dbReference>
<name>H2ZXD1_LATCH</name>
<proteinExistence type="inferred from homology"/>
<dbReference type="Pfam" id="PF01839">
    <property type="entry name" value="FG-GAP"/>
    <property type="match status" value="2"/>
</dbReference>
<dbReference type="GO" id="GO:0007160">
    <property type="term" value="P:cell-matrix adhesion"/>
    <property type="evidence" value="ECO:0007669"/>
    <property type="project" value="TreeGrafter"/>
</dbReference>
<dbReference type="Gene3D" id="2.130.10.130">
    <property type="entry name" value="Integrin alpha, N-terminal"/>
    <property type="match status" value="1"/>
</dbReference>
<accession>H2ZXD1</accession>
<dbReference type="EMBL" id="AFYH01213802">
    <property type="status" value="NOT_ANNOTATED_CDS"/>
    <property type="molecule type" value="Genomic_DNA"/>
</dbReference>
<feature type="repeat" description="FG-GAP" evidence="15">
    <location>
        <begin position="619"/>
        <end position="679"/>
    </location>
</feature>
<dbReference type="Ensembl" id="ENSLACT00000002066.1">
    <property type="protein sequence ID" value="ENSLACP00000002052.1"/>
    <property type="gene ID" value="ENSLACG00000001834.1"/>
</dbReference>
<dbReference type="PANTHER" id="PTHR23220">
    <property type="entry name" value="INTEGRIN ALPHA"/>
    <property type="match status" value="1"/>
</dbReference>
<evidence type="ECO:0000256" key="6">
    <source>
        <dbReference type="ARBA" id="ARBA00022737"/>
    </source>
</evidence>
<dbReference type="SMART" id="SM00191">
    <property type="entry name" value="Int_alpha"/>
    <property type="match status" value="4"/>
</dbReference>
<dbReference type="InterPro" id="IPR048286">
    <property type="entry name" value="Integrin_alpha_Ig-like_3"/>
</dbReference>
<dbReference type="EMBL" id="AFYH01213796">
    <property type="status" value="NOT_ANNOTATED_CDS"/>
    <property type="molecule type" value="Genomic_DNA"/>
</dbReference>
<dbReference type="InterPro" id="IPR002035">
    <property type="entry name" value="VWF_A"/>
</dbReference>
<evidence type="ECO:0000256" key="10">
    <source>
        <dbReference type="ARBA" id="ARBA00023037"/>
    </source>
</evidence>
<keyword evidence="19" id="KW-1185">Reference proteome</keyword>
<dbReference type="EMBL" id="AFYH01213794">
    <property type="status" value="NOT_ANNOTATED_CDS"/>
    <property type="molecule type" value="Genomic_DNA"/>
</dbReference>
<dbReference type="PANTHER" id="PTHR23220:SF22">
    <property type="entry name" value="INTEGRIN ALPHA-1"/>
    <property type="match status" value="1"/>
</dbReference>
<evidence type="ECO:0000256" key="16">
    <source>
        <dbReference type="RuleBase" id="RU003762"/>
    </source>
</evidence>
<dbReference type="GO" id="GO:0033627">
    <property type="term" value="P:cell adhesion mediated by integrin"/>
    <property type="evidence" value="ECO:0007669"/>
    <property type="project" value="TreeGrafter"/>
</dbReference>
<dbReference type="SMART" id="SM00327">
    <property type="entry name" value="VWA"/>
    <property type="match status" value="1"/>
</dbReference>
<dbReference type="eggNOG" id="KOG3637">
    <property type="taxonomic scope" value="Eukaryota"/>
</dbReference>
<dbReference type="Pfam" id="PF08441">
    <property type="entry name" value="Integrin_A_Ig_1"/>
    <property type="match status" value="1"/>
</dbReference>
<dbReference type="Gene3D" id="2.60.40.1510">
    <property type="entry name" value="ntegrin, alpha v. Chain A, domain 3"/>
    <property type="match status" value="1"/>
</dbReference>
<dbReference type="InterPro" id="IPR048285">
    <property type="entry name" value="Integrin_alpha_Ig-like_2"/>
</dbReference>
<dbReference type="PROSITE" id="PS51470">
    <property type="entry name" value="FG_GAP"/>
    <property type="match status" value="4"/>
</dbReference>
<dbReference type="GO" id="GO:0008305">
    <property type="term" value="C:integrin complex"/>
    <property type="evidence" value="ECO:0007669"/>
    <property type="project" value="InterPro"/>
</dbReference>
<evidence type="ECO:0000256" key="3">
    <source>
        <dbReference type="ARBA" id="ARBA00022692"/>
    </source>
</evidence>
<feature type="repeat" description="FG-GAP" evidence="15">
    <location>
        <begin position="476"/>
        <end position="538"/>
    </location>
</feature>
<feature type="repeat" description="FG-GAP" evidence="15">
    <location>
        <begin position="557"/>
        <end position="615"/>
    </location>
</feature>
<dbReference type="EMBL" id="AFYH01213793">
    <property type="status" value="NOT_ANNOTATED_CDS"/>
    <property type="molecule type" value="Genomic_DNA"/>
</dbReference>
<dbReference type="InterPro" id="IPR013519">
    <property type="entry name" value="Int_alpha_beta-p"/>
</dbReference>
<evidence type="ECO:0000256" key="7">
    <source>
        <dbReference type="ARBA" id="ARBA00022837"/>
    </source>
</evidence>
<dbReference type="Gene3D" id="3.40.50.410">
    <property type="entry name" value="von Willebrand factor, type A domain"/>
    <property type="match status" value="1"/>
</dbReference>
<evidence type="ECO:0000256" key="12">
    <source>
        <dbReference type="ARBA" id="ARBA00023157"/>
    </source>
</evidence>
<evidence type="ECO:0000256" key="15">
    <source>
        <dbReference type="PROSITE-ProRule" id="PRU00803"/>
    </source>
</evidence>
<dbReference type="Gene3D" id="1.20.5.930">
    <property type="entry name" value="Bicelle-embedded integrin alpha(iib) transmembrane segment"/>
    <property type="match status" value="1"/>
</dbReference>
<dbReference type="InterPro" id="IPR013649">
    <property type="entry name" value="Integrin_alpha_Ig-like_1"/>
</dbReference>
<keyword evidence="12" id="KW-1015">Disulfide bond</keyword>
<dbReference type="Pfam" id="PF20805">
    <property type="entry name" value="Integrin_A_Ig_2"/>
    <property type="match status" value="1"/>
</dbReference>
<comment type="similarity">
    <text evidence="2 16">Belongs to the integrin alpha chain family.</text>
</comment>
<keyword evidence="4" id="KW-0479">Metal-binding</keyword>
<dbReference type="SUPFAM" id="SSF53300">
    <property type="entry name" value="vWA-like"/>
    <property type="match status" value="1"/>
</dbReference>
<keyword evidence="14" id="KW-0325">Glycoprotein</keyword>
<dbReference type="PROSITE" id="PS50234">
    <property type="entry name" value="VWFA"/>
    <property type="match status" value="1"/>
</dbReference>
<evidence type="ECO:0000313" key="18">
    <source>
        <dbReference type="Ensembl" id="ENSLACP00000002052.1"/>
    </source>
</evidence>
<dbReference type="Pfam" id="PF20806">
    <property type="entry name" value="Integrin_A_Ig_3"/>
    <property type="match status" value="1"/>
</dbReference>
<keyword evidence="9 16" id="KW-1133">Transmembrane helix</keyword>
<dbReference type="Proteomes" id="UP000008672">
    <property type="component" value="Unassembled WGS sequence"/>
</dbReference>
<dbReference type="InterPro" id="IPR028994">
    <property type="entry name" value="Integrin_alpha_N"/>
</dbReference>
<dbReference type="AlphaFoldDB" id="H2ZXD1"/>
<evidence type="ECO:0000256" key="2">
    <source>
        <dbReference type="ARBA" id="ARBA00008054"/>
    </source>
</evidence>
<dbReference type="FunFam" id="1.20.5.930:FF:000001">
    <property type="entry name" value="Integrin subunit alpha V"/>
    <property type="match status" value="1"/>
</dbReference>
<feature type="transmembrane region" description="Helical" evidence="16">
    <location>
        <begin position="1147"/>
        <end position="1169"/>
    </location>
</feature>
<keyword evidence="5" id="KW-0732">Signal</keyword>
<evidence type="ECO:0000313" key="19">
    <source>
        <dbReference type="Proteomes" id="UP000008672"/>
    </source>
</evidence>
<feature type="domain" description="VWFA" evidence="17">
    <location>
        <begin position="173"/>
        <end position="356"/>
    </location>
</feature>
<organism evidence="18 19">
    <name type="scientific">Latimeria chalumnae</name>
    <name type="common">Coelacanth</name>
    <dbReference type="NCBI Taxonomy" id="7897"/>
    <lineage>
        <taxon>Eukaryota</taxon>
        <taxon>Metazoa</taxon>
        <taxon>Chordata</taxon>
        <taxon>Craniata</taxon>
        <taxon>Vertebrata</taxon>
        <taxon>Euteleostomi</taxon>
        <taxon>Coelacanthiformes</taxon>
        <taxon>Coelacanthidae</taxon>
        <taxon>Latimeria</taxon>
    </lineage>
</organism>
<dbReference type="GO" id="GO:0007229">
    <property type="term" value="P:integrin-mediated signaling pathway"/>
    <property type="evidence" value="ECO:0007669"/>
    <property type="project" value="UniProtKB-KW"/>
</dbReference>
<comment type="subcellular location">
    <subcellularLocation>
        <location evidence="1 16">Membrane</location>
        <topology evidence="1 16">Single-pass type I membrane protein</topology>
    </subcellularLocation>
</comment>
<dbReference type="InterPro" id="IPR000413">
    <property type="entry name" value="Integrin_alpha"/>
</dbReference>
<dbReference type="EMBL" id="AFYH01213801">
    <property type="status" value="NOT_ANNOTATED_CDS"/>
    <property type="molecule type" value="Genomic_DNA"/>
</dbReference>
<evidence type="ECO:0000256" key="1">
    <source>
        <dbReference type="ARBA" id="ARBA00004479"/>
    </source>
</evidence>
<dbReference type="GO" id="GO:0098609">
    <property type="term" value="P:cell-cell adhesion"/>
    <property type="evidence" value="ECO:0007669"/>
    <property type="project" value="TreeGrafter"/>
</dbReference>
<dbReference type="Pfam" id="PF00092">
    <property type="entry name" value="VWA"/>
    <property type="match status" value="1"/>
</dbReference>
<dbReference type="InterPro" id="IPR036465">
    <property type="entry name" value="vWFA_dom_sf"/>
</dbReference>
<keyword evidence="8 16" id="KW-0130">Cell adhesion</keyword>
<reference evidence="18" key="2">
    <citation type="submission" date="2025-08" db="UniProtKB">
        <authorList>
            <consortium name="Ensembl"/>
        </authorList>
    </citation>
    <scope>IDENTIFICATION</scope>
</reference>
<protein>
    <submittedName>
        <fullName evidence="18">Integrin subunit alpha 1</fullName>
    </submittedName>
</protein>
<dbReference type="STRING" id="7897.ENSLACP00000002052"/>
<evidence type="ECO:0000259" key="17">
    <source>
        <dbReference type="PROSITE" id="PS50234"/>
    </source>
</evidence>
<dbReference type="GO" id="GO:0046872">
    <property type="term" value="F:metal ion binding"/>
    <property type="evidence" value="ECO:0007669"/>
    <property type="project" value="UniProtKB-KW"/>
</dbReference>
<dbReference type="InterPro" id="IPR032695">
    <property type="entry name" value="Integrin_dom_sf"/>
</dbReference>
<dbReference type="EMBL" id="AFYH01213797">
    <property type="status" value="NOT_ANNOTATED_CDS"/>
    <property type="molecule type" value="Genomic_DNA"/>
</dbReference>
<dbReference type="GO" id="GO:0009897">
    <property type="term" value="C:external side of plasma membrane"/>
    <property type="evidence" value="ECO:0007669"/>
    <property type="project" value="TreeGrafter"/>
</dbReference>
<evidence type="ECO:0000256" key="9">
    <source>
        <dbReference type="ARBA" id="ARBA00022989"/>
    </source>
</evidence>
<dbReference type="Gene3D" id="2.60.40.1530">
    <property type="entry name" value="ntegrin, alpha v. Chain A, domain 4"/>
    <property type="match status" value="1"/>
</dbReference>